<dbReference type="WBParaSite" id="ACAC_0001155701-mRNA-1">
    <property type="protein sequence ID" value="ACAC_0001155701-mRNA-1"/>
    <property type="gene ID" value="ACAC_0001155701"/>
</dbReference>
<reference evidence="2" key="2">
    <citation type="submission" date="2017-02" db="UniProtKB">
        <authorList>
            <consortium name="WormBaseParasite"/>
        </authorList>
    </citation>
    <scope>IDENTIFICATION</scope>
</reference>
<evidence type="ECO:0000313" key="1">
    <source>
        <dbReference type="Proteomes" id="UP000035642"/>
    </source>
</evidence>
<accession>A0A0K0DJH4</accession>
<protein>
    <submittedName>
        <fullName evidence="2">Uncharacterized protein</fullName>
    </submittedName>
</protein>
<evidence type="ECO:0000313" key="2">
    <source>
        <dbReference type="WBParaSite" id="ACAC_0001155701-mRNA-1"/>
    </source>
</evidence>
<keyword evidence="1" id="KW-1185">Reference proteome</keyword>
<name>A0A0K0DJH4_ANGCA</name>
<dbReference type="AlphaFoldDB" id="A0A0K0DJH4"/>
<proteinExistence type="predicted"/>
<organism evidence="1 2">
    <name type="scientific">Angiostrongylus cantonensis</name>
    <name type="common">Rat lungworm</name>
    <dbReference type="NCBI Taxonomy" id="6313"/>
    <lineage>
        <taxon>Eukaryota</taxon>
        <taxon>Metazoa</taxon>
        <taxon>Ecdysozoa</taxon>
        <taxon>Nematoda</taxon>
        <taxon>Chromadorea</taxon>
        <taxon>Rhabditida</taxon>
        <taxon>Rhabditina</taxon>
        <taxon>Rhabditomorpha</taxon>
        <taxon>Strongyloidea</taxon>
        <taxon>Metastrongylidae</taxon>
        <taxon>Angiostrongylus</taxon>
    </lineage>
</organism>
<reference evidence="1" key="1">
    <citation type="submission" date="2012-09" db="EMBL/GenBank/DDBJ databases">
        <authorList>
            <person name="Martin A.A."/>
        </authorList>
    </citation>
    <scope>NUCLEOTIDE SEQUENCE</scope>
</reference>
<sequence length="113" mass="13380">LHKVVSTTCPTIRILHPVDYTSQSRQRIHWFLEVNRNSLWNWQLERMRKVTVPVPRMMIFHHAKTSKSHPLVYVPDRRGKLAKQVKASCNPKQRHIHQIAVQQMVANQPDLEM</sequence>
<dbReference type="Proteomes" id="UP000035642">
    <property type="component" value="Unassembled WGS sequence"/>
</dbReference>